<dbReference type="InterPro" id="IPR036869">
    <property type="entry name" value="J_dom_sf"/>
</dbReference>
<feature type="signal peptide" evidence="3">
    <location>
        <begin position="1"/>
        <end position="22"/>
    </location>
</feature>
<dbReference type="Gene3D" id="1.10.287.110">
    <property type="entry name" value="DnaJ domain"/>
    <property type="match status" value="1"/>
</dbReference>
<feature type="region of interest" description="Disordered" evidence="2">
    <location>
        <begin position="89"/>
        <end position="112"/>
    </location>
</feature>
<name>A0AAD2DPF5_9LAMI</name>
<sequence>MKRRLKLWILILELLFLLTVESKKTDLYKVLGVDQNASQREIQKAFHKLSLQYHPDKNKNKGAHEKFAEINNAYDILSDEQKRKNYDLYGDEKGNPGFDTGNPGDDGGYSYFTSGGPGQSGFNFKQGGWQDMGGQGGSKSFSFSFGGPGSGSGRQSSFSFGLDDIFSNFFGGDAGGGNQFGGFSSSGSSQYGSKGPSKSLPAVNSQLYMKEIVDRGMTWLLLSHASGLQGIQHYEYIIEEVASSLQGALKAGSINCGSDASFCTEFGVYPRRAPRVFVYSYKLSESGSLVEYTGDLNVKSVKSFVIDYLPRFSKRVDLGHLDVSSDNSGNLPKVMLLSTKKDTPVIWRALSGLYHKRFLFYDAEVHDISYVKELGVDALPAIIGWLSNGEKHILKSEVSVKDLKSAIQDISGLLDNFEKKNKKAASARKGHTESEDKHVKLLTGSNFNDICGEKSPVCIIGAFRSSKSKDILEKIIQSVSQKSLLRRSMASSSRDSVSYALLDAAKQQQFLNAFDKSGFKSSDKLILAYKPKRGTYAVFQGEVTEEETESFVGSVLNGDCMILYKKGDLTIPEELWRLHPPGTSLPKYLVNAATTMPSSDASVVLQVCNTVSACSKSAIVLRVPFKQLPTTNCNDVKNRGIRLQEALISKCLKEQASKKTVLQAQKDLQVAKRAGQLIEAHHEDVKEN</sequence>
<keyword evidence="1" id="KW-0143">Chaperone</keyword>
<evidence type="ECO:0000256" key="1">
    <source>
        <dbReference type="ARBA" id="ARBA00023186"/>
    </source>
</evidence>
<accession>A0AAD2DPF5</accession>
<dbReference type="Gene3D" id="3.40.30.10">
    <property type="entry name" value="Glutaredoxin"/>
    <property type="match status" value="1"/>
</dbReference>
<dbReference type="SUPFAM" id="SSF46565">
    <property type="entry name" value="Chaperone J-domain"/>
    <property type="match status" value="1"/>
</dbReference>
<dbReference type="EMBL" id="OU503039">
    <property type="protein sequence ID" value="CAI9758891.1"/>
    <property type="molecule type" value="Genomic_DNA"/>
</dbReference>
<dbReference type="FunFam" id="1.10.287.110:FF:000045">
    <property type="entry name" value="Molecular chaperone DnaJ"/>
    <property type="match status" value="1"/>
</dbReference>
<proteinExistence type="predicted"/>
<evidence type="ECO:0000313" key="6">
    <source>
        <dbReference type="Proteomes" id="UP000834106"/>
    </source>
</evidence>
<evidence type="ECO:0000259" key="4">
    <source>
        <dbReference type="PROSITE" id="PS50076"/>
    </source>
</evidence>
<dbReference type="InterPro" id="IPR036249">
    <property type="entry name" value="Thioredoxin-like_sf"/>
</dbReference>
<dbReference type="InterPro" id="IPR018253">
    <property type="entry name" value="DnaJ_domain_CS"/>
</dbReference>
<keyword evidence="6" id="KW-1185">Reference proteome</keyword>
<reference evidence="5" key="1">
    <citation type="submission" date="2023-05" db="EMBL/GenBank/DDBJ databases">
        <authorList>
            <person name="Huff M."/>
        </authorList>
    </citation>
    <scope>NUCLEOTIDE SEQUENCE</scope>
</reference>
<evidence type="ECO:0000313" key="5">
    <source>
        <dbReference type="EMBL" id="CAI9758891.1"/>
    </source>
</evidence>
<dbReference type="PRINTS" id="PR00625">
    <property type="entry name" value="JDOMAIN"/>
</dbReference>
<dbReference type="PROSITE" id="PS50076">
    <property type="entry name" value="DNAJ_2"/>
    <property type="match status" value="1"/>
</dbReference>
<feature type="domain" description="J" evidence="4">
    <location>
        <begin position="26"/>
        <end position="90"/>
    </location>
</feature>
<organism evidence="5 6">
    <name type="scientific">Fraxinus pennsylvanica</name>
    <dbReference type="NCBI Taxonomy" id="56036"/>
    <lineage>
        <taxon>Eukaryota</taxon>
        <taxon>Viridiplantae</taxon>
        <taxon>Streptophyta</taxon>
        <taxon>Embryophyta</taxon>
        <taxon>Tracheophyta</taxon>
        <taxon>Spermatophyta</taxon>
        <taxon>Magnoliopsida</taxon>
        <taxon>eudicotyledons</taxon>
        <taxon>Gunneridae</taxon>
        <taxon>Pentapetalae</taxon>
        <taxon>asterids</taxon>
        <taxon>lamiids</taxon>
        <taxon>Lamiales</taxon>
        <taxon>Oleaceae</taxon>
        <taxon>Oleeae</taxon>
        <taxon>Fraxinus</taxon>
    </lineage>
</organism>
<keyword evidence="3" id="KW-0732">Signal</keyword>
<dbReference type="PANTHER" id="PTHR45184">
    <property type="entry name" value="DNAJ PROTEIN ERDJ3A"/>
    <property type="match status" value="1"/>
</dbReference>
<feature type="chain" id="PRO_5041960232" description="J domain-containing protein" evidence="3">
    <location>
        <begin position="23"/>
        <end position="688"/>
    </location>
</feature>
<dbReference type="SUPFAM" id="SSF52833">
    <property type="entry name" value="Thioredoxin-like"/>
    <property type="match status" value="1"/>
</dbReference>
<dbReference type="InterPro" id="IPR001623">
    <property type="entry name" value="DnaJ_domain"/>
</dbReference>
<dbReference type="PANTHER" id="PTHR45184:SF1">
    <property type="entry name" value="DNAJ PROTEIN ERDJ3A"/>
    <property type="match status" value="1"/>
</dbReference>
<dbReference type="Proteomes" id="UP000834106">
    <property type="component" value="Chromosome 4"/>
</dbReference>
<protein>
    <recommendedName>
        <fullName evidence="4">J domain-containing protein</fullName>
    </recommendedName>
</protein>
<dbReference type="Pfam" id="PF00226">
    <property type="entry name" value="DnaJ"/>
    <property type="match status" value="1"/>
</dbReference>
<dbReference type="AlphaFoldDB" id="A0AAD2DPF5"/>
<evidence type="ECO:0000256" key="2">
    <source>
        <dbReference type="SAM" id="MobiDB-lite"/>
    </source>
</evidence>
<gene>
    <name evidence="5" type="ORF">FPE_LOCUS6321</name>
</gene>
<dbReference type="PROSITE" id="PS00636">
    <property type="entry name" value="DNAJ_1"/>
    <property type="match status" value="1"/>
</dbReference>
<dbReference type="CDD" id="cd06257">
    <property type="entry name" value="DnaJ"/>
    <property type="match status" value="1"/>
</dbReference>
<dbReference type="InterPro" id="IPR052842">
    <property type="entry name" value="ER_Co-chaperone"/>
</dbReference>
<evidence type="ECO:0000256" key="3">
    <source>
        <dbReference type="SAM" id="SignalP"/>
    </source>
</evidence>
<dbReference type="SMART" id="SM00271">
    <property type="entry name" value="DnaJ"/>
    <property type="match status" value="1"/>
</dbReference>